<organism evidence="1 2">
    <name type="scientific">Bacteroides uniformis str. 3978 T3 ii</name>
    <dbReference type="NCBI Taxonomy" id="1339349"/>
    <lineage>
        <taxon>Bacteria</taxon>
        <taxon>Pseudomonadati</taxon>
        <taxon>Bacteroidota</taxon>
        <taxon>Bacteroidia</taxon>
        <taxon>Bacteroidales</taxon>
        <taxon>Bacteroidaceae</taxon>
        <taxon>Bacteroides</taxon>
    </lineage>
</organism>
<evidence type="ECO:0000313" key="2">
    <source>
        <dbReference type="Proteomes" id="UP000028013"/>
    </source>
</evidence>
<gene>
    <name evidence="1" type="ORF">M094_0088</name>
</gene>
<dbReference type="EMBL" id="JNHN01000160">
    <property type="protein sequence ID" value="KDS52227.1"/>
    <property type="molecule type" value="Genomic_DNA"/>
</dbReference>
<accession>A0A078S2N0</accession>
<evidence type="ECO:0000313" key="1">
    <source>
        <dbReference type="EMBL" id="KDS52227.1"/>
    </source>
</evidence>
<name>A0A078S2N0_BACUN</name>
<sequence>MVKSVRAKVAEKAENTPMPCYLQRYHLFPNRAQKLSLNDIRHIRLA</sequence>
<reference evidence="1 2" key="1">
    <citation type="submission" date="2014-04" db="EMBL/GenBank/DDBJ databases">
        <authorList>
            <person name="Sears C."/>
            <person name="Carroll K."/>
            <person name="Sack B.R."/>
            <person name="Qadri F."/>
            <person name="Myers L.L."/>
            <person name="Chung G.-T."/>
            <person name="Escheverria P."/>
            <person name="Fraser C.M."/>
            <person name="Sadzewicz L."/>
            <person name="Shefchek K.A."/>
            <person name="Tallon L."/>
            <person name="Das S.P."/>
            <person name="Daugherty S."/>
            <person name="Mongodin E.F."/>
        </authorList>
    </citation>
    <scope>NUCLEOTIDE SEQUENCE [LARGE SCALE GENOMIC DNA]</scope>
    <source>
        <strain evidence="1 2">3978 T3 ii</strain>
    </source>
</reference>
<protein>
    <submittedName>
        <fullName evidence="1">Uncharacterized protein</fullName>
    </submittedName>
</protein>
<dbReference type="Proteomes" id="UP000028013">
    <property type="component" value="Unassembled WGS sequence"/>
</dbReference>
<comment type="caution">
    <text evidence="1">The sequence shown here is derived from an EMBL/GenBank/DDBJ whole genome shotgun (WGS) entry which is preliminary data.</text>
</comment>
<dbReference type="AlphaFoldDB" id="A0A078S2N0"/>
<proteinExistence type="predicted"/>